<evidence type="ECO:0000256" key="3">
    <source>
        <dbReference type="SAM" id="Phobius"/>
    </source>
</evidence>
<organism evidence="4 5">
    <name type="scientific">Lawsonella clevelandensis</name>
    <dbReference type="NCBI Taxonomy" id="1528099"/>
    <lineage>
        <taxon>Bacteria</taxon>
        <taxon>Bacillati</taxon>
        <taxon>Actinomycetota</taxon>
        <taxon>Actinomycetes</taxon>
        <taxon>Mycobacteriales</taxon>
        <taxon>Lawsonellaceae</taxon>
        <taxon>Lawsonella</taxon>
    </lineage>
</organism>
<protein>
    <recommendedName>
        <fullName evidence="6">Cell division protein FtsL</fullName>
    </recommendedName>
</protein>
<evidence type="ECO:0008006" key="6">
    <source>
        <dbReference type="Google" id="ProtNLM"/>
    </source>
</evidence>
<keyword evidence="1" id="KW-0175">Coiled coil</keyword>
<evidence type="ECO:0000313" key="5">
    <source>
        <dbReference type="Proteomes" id="UP000248606"/>
    </source>
</evidence>
<dbReference type="AlphaFoldDB" id="A0A2W5KAY8"/>
<gene>
    <name evidence="4" type="ORF">DI579_00430</name>
</gene>
<feature type="compositionally biased region" description="Basic and acidic residues" evidence="2">
    <location>
        <begin position="1"/>
        <end position="17"/>
    </location>
</feature>
<evidence type="ECO:0000313" key="4">
    <source>
        <dbReference type="EMBL" id="PZP89682.1"/>
    </source>
</evidence>
<dbReference type="Pfam" id="PF04977">
    <property type="entry name" value="DivIC"/>
    <property type="match status" value="1"/>
</dbReference>
<sequence length="175" mass="20162">MAHTSYKESYKESESATRHWRTRSSTEPDNRHSSFLQRWQESRMGPARILLVGIVIVVLAVSLVTPVRTYFQQRTEKASLQAENAQLEKEIKRKEDQLAVQNDPKTIEEQARQRLLLVPRGETGFRVILPGKKEKDNAQQRVEDVSPLSLNGTGPWYHDLWRSISVPEPVDKNSQ</sequence>
<evidence type="ECO:0000256" key="2">
    <source>
        <dbReference type="SAM" id="MobiDB-lite"/>
    </source>
</evidence>
<reference evidence="4 5" key="1">
    <citation type="submission" date="2017-08" db="EMBL/GenBank/DDBJ databases">
        <title>Infants hospitalized years apart are colonized by the same room-sourced microbial strains.</title>
        <authorList>
            <person name="Brooks B."/>
            <person name="Olm M.R."/>
            <person name="Firek B.A."/>
            <person name="Baker R."/>
            <person name="Thomas B.C."/>
            <person name="Morowitz M.J."/>
            <person name="Banfield J.F."/>
        </authorList>
    </citation>
    <scope>NUCLEOTIDE SEQUENCE [LARGE SCALE GENOMIC DNA]</scope>
    <source>
        <strain evidence="4">S2_006_000_R1_57</strain>
    </source>
</reference>
<dbReference type="EMBL" id="QFOZ01000001">
    <property type="protein sequence ID" value="PZP89682.1"/>
    <property type="molecule type" value="Genomic_DNA"/>
</dbReference>
<proteinExistence type="predicted"/>
<dbReference type="InterPro" id="IPR007060">
    <property type="entry name" value="FtsL/DivIC"/>
</dbReference>
<feature type="coiled-coil region" evidence="1">
    <location>
        <begin position="70"/>
        <end position="97"/>
    </location>
</feature>
<comment type="caution">
    <text evidence="4">The sequence shown here is derived from an EMBL/GenBank/DDBJ whole genome shotgun (WGS) entry which is preliminary data.</text>
</comment>
<dbReference type="Proteomes" id="UP000248606">
    <property type="component" value="Unassembled WGS sequence"/>
</dbReference>
<accession>A0A2W5KAY8</accession>
<name>A0A2W5KAY8_9ACTN</name>
<dbReference type="RefSeq" id="WP_303678529.1">
    <property type="nucleotide sequence ID" value="NZ_CAKZIO010000003.1"/>
</dbReference>
<feature type="region of interest" description="Disordered" evidence="2">
    <location>
        <begin position="1"/>
        <end position="33"/>
    </location>
</feature>
<keyword evidence="3" id="KW-0812">Transmembrane</keyword>
<feature type="transmembrane region" description="Helical" evidence="3">
    <location>
        <begin position="49"/>
        <end position="71"/>
    </location>
</feature>
<keyword evidence="3" id="KW-0472">Membrane</keyword>
<evidence type="ECO:0000256" key="1">
    <source>
        <dbReference type="SAM" id="Coils"/>
    </source>
</evidence>
<keyword evidence="3" id="KW-1133">Transmembrane helix</keyword>